<accession>A0A0J0YNY2</accession>
<evidence type="ECO:0000313" key="2">
    <source>
        <dbReference type="Proteomes" id="UP000036027"/>
    </source>
</evidence>
<name>A0A0J0YNY2_9NEIS</name>
<dbReference type="PATRIC" id="fig|1470200.3.peg.1262"/>
<protein>
    <submittedName>
        <fullName evidence="1">Uncharacterized protein</fullName>
    </submittedName>
</protein>
<organism evidence="1 2">
    <name type="scientific">Neisseria arctica</name>
    <dbReference type="NCBI Taxonomy" id="1470200"/>
    <lineage>
        <taxon>Bacteria</taxon>
        <taxon>Pseudomonadati</taxon>
        <taxon>Pseudomonadota</taxon>
        <taxon>Betaproteobacteria</taxon>
        <taxon>Neisseriales</taxon>
        <taxon>Neisseriaceae</taxon>
        <taxon>Neisseria</taxon>
    </lineage>
</organism>
<dbReference type="InterPro" id="IPR011604">
    <property type="entry name" value="PDDEXK-like_dom_sf"/>
</dbReference>
<sequence length="67" mass="8090">QMPCTRRKGHDFMSYDDRLPEPLSHKCTRLNRDDDLIQENETEVERFMGDLPQQIKELEEKCRIKEP</sequence>
<feature type="non-terminal residue" evidence="1">
    <location>
        <position position="1"/>
    </location>
</feature>
<evidence type="ECO:0000313" key="1">
    <source>
        <dbReference type="EMBL" id="KLT71856.1"/>
    </source>
</evidence>
<comment type="caution">
    <text evidence="1">The sequence shown here is derived from an EMBL/GenBank/DDBJ whole genome shotgun (WGS) entry which is preliminary data.</text>
</comment>
<keyword evidence="2" id="KW-1185">Reference proteome</keyword>
<dbReference type="AlphaFoldDB" id="A0A0J0YNY2"/>
<proteinExistence type="predicted"/>
<reference evidence="1 2" key="1">
    <citation type="submission" date="2014-11" db="EMBL/GenBank/DDBJ databases">
        <title>Genome of a novel goose pathogen.</title>
        <authorList>
            <person name="Hansen C.M."/>
            <person name="Hueffer K."/>
            <person name="Choi S.C."/>
        </authorList>
    </citation>
    <scope>NUCLEOTIDE SEQUENCE [LARGE SCALE GENOMIC DNA]</scope>
    <source>
        <strain evidence="1 2">KH1503</strain>
    </source>
</reference>
<dbReference type="Gene3D" id="3.90.320.10">
    <property type="match status" value="1"/>
</dbReference>
<dbReference type="EMBL" id="JTDO01000196">
    <property type="protein sequence ID" value="KLT71856.1"/>
    <property type="molecule type" value="Genomic_DNA"/>
</dbReference>
<gene>
    <name evidence="1" type="ORF">PL75_11405</name>
</gene>
<dbReference type="Proteomes" id="UP000036027">
    <property type="component" value="Unassembled WGS sequence"/>
</dbReference>